<dbReference type="PANTHER" id="PTHR30203">
    <property type="entry name" value="OUTER MEMBRANE CATION EFFLUX PROTEIN"/>
    <property type="match status" value="1"/>
</dbReference>
<protein>
    <recommendedName>
        <fullName evidence="2">Protein CyaE</fullName>
    </recommendedName>
</protein>
<dbReference type="InterPro" id="IPR003423">
    <property type="entry name" value="OMP_efflux"/>
</dbReference>
<keyword evidence="2" id="KW-0998">Cell outer membrane</keyword>
<dbReference type="Pfam" id="PF02321">
    <property type="entry name" value="OEP"/>
    <property type="match status" value="2"/>
</dbReference>
<gene>
    <name evidence="4" type="ORF">CDN99_11905</name>
</gene>
<keyword evidence="5" id="KW-1185">Reference proteome</keyword>
<evidence type="ECO:0000256" key="3">
    <source>
        <dbReference type="SAM" id="SignalP"/>
    </source>
</evidence>
<proteinExistence type="inferred from homology"/>
<comment type="subcellular location">
    <subcellularLocation>
        <location evidence="2">Cell outer membrane</location>
        <topology evidence="2">Peripheral membrane protein</topology>
    </subcellularLocation>
</comment>
<dbReference type="Gene3D" id="1.20.1600.10">
    <property type="entry name" value="Outer membrane efflux proteins (OEP)"/>
    <property type="match status" value="1"/>
</dbReference>
<evidence type="ECO:0000313" key="4">
    <source>
        <dbReference type="EMBL" id="OWQ90858.1"/>
    </source>
</evidence>
<dbReference type="InterPro" id="IPR028351">
    <property type="entry name" value="CyaE"/>
</dbReference>
<dbReference type="PANTHER" id="PTHR30203:SF29">
    <property type="entry name" value="PROTEIN CYAE"/>
    <property type="match status" value="1"/>
</dbReference>
<dbReference type="EMBL" id="NIOF01000004">
    <property type="protein sequence ID" value="OWQ90858.1"/>
    <property type="molecule type" value="Genomic_DNA"/>
</dbReference>
<dbReference type="AlphaFoldDB" id="A0A246JE34"/>
<comment type="caution">
    <text evidence="4">The sequence shown here is derived from an EMBL/GenBank/DDBJ whole genome shotgun (WGS) entry which is preliminary data.</text>
</comment>
<comment type="function">
    <text evidence="2">CyaE is necessary for transport of calmodulin-sensitive adenylate cyclase-hemolysin (cyclolysin).</text>
</comment>
<dbReference type="GO" id="GO:0031640">
    <property type="term" value="P:killing of cells of another organism"/>
    <property type="evidence" value="ECO:0007669"/>
    <property type="project" value="UniProtKB-KW"/>
</dbReference>
<accession>A0A246JE34</accession>
<feature type="chain" id="PRO_5012851673" description="Protein CyaE" evidence="3">
    <location>
        <begin position="22"/>
        <end position="460"/>
    </location>
</feature>
<organism evidence="4 5">
    <name type="scientific">Roseateles aquatilis</name>
    <dbReference type="NCBI Taxonomy" id="431061"/>
    <lineage>
        <taxon>Bacteria</taxon>
        <taxon>Pseudomonadati</taxon>
        <taxon>Pseudomonadota</taxon>
        <taxon>Betaproteobacteria</taxon>
        <taxon>Burkholderiales</taxon>
        <taxon>Sphaerotilaceae</taxon>
        <taxon>Roseateles</taxon>
    </lineage>
</organism>
<evidence type="ECO:0000256" key="1">
    <source>
        <dbReference type="ARBA" id="ARBA00007613"/>
    </source>
</evidence>
<reference evidence="4 5" key="1">
    <citation type="journal article" date="2008" name="Int. J. Syst. Evol. Microbiol.">
        <title>Description of Roseateles aquatilis sp. nov. and Roseateles terrae sp. nov., in the class Betaproteobacteria, and emended description of the genus Roseateles.</title>
        <authorList>
            <person name="Gomila M."/>
            <person name="Bowien B."/>
            <person name="Falsen E."/>
            <person name="Moore E.R."/>
            <person name="Lalucat J."/>
        </authorList>
    </citation>
    <scope>NUCLEOTIDE SEQUENCE [LARGE SCALE GENOMIC DNA]</scope>
    <source>
        <strain evidence="4 5">CCUG 48205</strain>
    </source>
</reference>
<dbReference type="SUPFAM" id="SSF56954">
    <property type="entry name" value="Outer membrane efflux proteins (OEP)"/>
    <property type="match status" value="1"/>
</dbReference>
<comment type="similarity">
    <text evidence="1 2">Belongs to the outer membrane factor (OMF) (TC 1.B.17) family.</text>
</comment>
<feature type="signal peptide" evidence="3">
    <location>
        <begin position="1"/>
        <end position="21"/>
    </location>
</feature>
<sequence length="460" mass="48846">MHKILSIRACILLLAGLYGPAAVQPAAAEPKRCDTSLQANAPLTLSAAVDTALCLNARTASAWAAIDAQTAQVGLAKAAYLPTINGSITAQTNATQYPGSDTPGNRVKGHTSYLGLNWRLFDFGERAANEASAVTLLSAAMASHDDAVRKTLSDTVQAYFAALQARTTLDAKKYAAELSQKTVAAAQRREAKGVTSRSDTLQAETAHARARLAQQRAKADFDKAITSLVYVIGVATDTPLTLPEHMAPVPATDLPPLSELLTDARASHPAILAARAQRDASERSIAAARSEGRPTVDFSVSRYQNGYPNQSIQATRSNTVTAGITLTIPIFDGFARKFKIDQARAQADKSAIQALDTEYQVLGDLIKSHADAVSSLENLDASKQLIKAASASLESASNRYEHGVGDILELIIAQNAIGDAMDVLGQFENQWDSARLKLMIETGRIDRARLTAPDSAAPTP</sequence>
<keyword evidence="3" id="KW-0732">Signal</keyword>
<dbReference type="GO" id="GO:0009279">
    <property type="term" value="C:cell outer membrane"/>
    <property type="evidence" value="ECO:0007669"/>
    <property type="project" value="UniProtKB-SubCell"/>
</dbReference>
<keyword evidence="2" id="KW-0813">Transport</keyword>
<dbReference type="PIRSF" id="PIRSF001892">
    <property type="entry name" value="CyaE"/>
    <property type="match status" value="1"/>
</dbReference>
<name>A0A246JE34_9BURK</name>
<dbReference type="OrthoDB" id="8553524at2"/>
<evidence type="ECO:0000256" key="2">
    <source>
        <dbReference type="PIRNR" id="PIRNR001892"/>
    </source>
</evidence>
<keyword evidence="2" id="KW-0204">Cytolysis</keyword>
<evidence type="ECO:0000313" key="5">
    <source>
        <dbReference type="Proteomes" id="UP000197468"/>
    </source>
</evidence>
<dbReference type="RefSeq" id="WP_088385064.1">
    <property type="nucleotide sequence ID" value="NZ_NIOF01000004.1"/>
</dbReference>
<keyword evidence="2" id="KW-0354">Hemolysis</keyword>
<dbReference type="GO" id="GO:0015562">
    <property type="term" value="F:efflux transmembrane transporter activity"/>
    <property type="evidence" value="ECO:0007669"/>
    <property type="project" value="InterPro"/>
</dbReference>
<dbReference type="InterPro" id="IPR010131">
    <property type="entry name" value="MdtP/NodT-like"/>
</dbReference>
<dbReference type="Proteomes" id="UP000197468">
    <property type="component" value="Unassembled WGS sequence"/>
</dbReference>
<keyword evidence="2" id="KW-0472">Membrane</keyword>